<name>A0A942Z939_9FIRM</name>
<organism evidence="1 2">
    <name type="scientific">Anaeromonas frigoriresistens</name>
    <dbReference type="NCBI Taxonomy" id="2683708"/>
    <lineage>
        <taxon>Bacteria</taxon>
        <taxon>Bacillati</taxon>
        <taxon>Bacillota</taxon>
        <taxon>Tissierellia</taxon>
        <taxon>Tissierellales</taxon>
        <taxon>Thermohalobacteraceae</taxon>
        <taxon>Anaeromonas</taxon>
    </lineage>
</organism>
<protein>
    <recommendedName>
        <fullName evidence="3">N-acetyltransferase domain-containing protein</fullName>
    </recommendedName>
</protein>
<evidence type="ECO:0000313" key="1">
    <source>
        <dbReference type="EMBL" id="MBS4538490.1"/>
    </source>
</evidence>
<dbReference type="RefSeq" id="WP_203366416.1">
    <property type="nucleotide sequence ID" value="NZ_WSFT01000034.1"/>
</dbReference>
<dbReference type="Proteomes" id="UP000724672">
    <property type="component" value="Unassembled WGS sequence"/>
</dbReference>
<reference evidence="1" key="1">
    <citation type="submission" date="2019-12" db="EMBL/GenBank/DDBJ databases">
        <title>Clostridiaceae gen. nov. sp. nov., isolated from sediment in Xinjiang, China.</title>
        <authorList>
            <person name="Zhang R."/>
        </authorList>
    </citation>
    <scope>NUCLEOTIDE SEQUENCE</scope>
    <source>
        <strain evidence="1">D2Q-11</strain>
    </source>
</reference>
<dbReference type="InterPro" id="IPR016181">
    <property type="entry name" value="Acyl_CoA_acyltransferase"/>
</dbReference>
<proteinExistence type="predicted"/>
<dbReference type="SUPFAM" id="SSF55729">
    <property type="entry name" value="Acyl-CoA N-acyltransferases (Nat)"/>
    <property type="match status" value="1"/>
</dbReference>
<evidence type="ECO:0000313" key="2">
    <source>
        <dbReference type="Proteomes" id="UP000724672"/>
    </source>
</evidence>
<dbReference type="AlphaFoldDB" id="A0A942Z939"/>
<accession>A0A942Z939</accession>
<keyword evidence="2" id="KW-1185">Reference proteome</keyword>
<comment type="caution">
    <text evidence="1">The sequence shown here is derived from an EMBL/GenBank/DDBJ whole genome shotgun (WGS) entry which is preliminary data.</text>
</comment>
<sequence length="113" mass="12944">MIIKLDVLTLIDSNDFIGEVCFHYDKYTHAHNIGIVIEHKYRCKGYSSEGLNILVQKGFCNKKVNRMSNEIPIERKVAIKGHRNAGFEISKITDDNCILEATRESIMSYKNHG</sequence>
<dbReference type="EMBL" id="WSFT01000034">
    <property type="protein sequence ID" value="MBS4538490.1"/>
    <property type="molecule type" value="Genomic_DNA"/>
</dbReference>
<dbReference type="Gene3D" id="3.40.630.30">
    <property type="match status" value="1"/>
</dbReference>
<gene>
    <name evidence="1" type="ORF">GOQ27_08440</name>
</gene>
<evidence type="ECO:0008006" key="3">
    <source>
        <dbReference type="Google" id="ProtNLM"/>
    </source>
</evidence>